<dbReference type="GO" id="GO:0007155">
    <property type="term" value="P:cell adhesion"/>
    <property type="evidence" value="ECO:0007669"/>
    <property type="project" value="UniProtKB-KW"/>
</dbReference>
<comment type="similarity">
    <text evidence="3 16">Belongs to the peptidase M8 family.</text>
</comment>
<dbReference type="RefSeq" id="XP_028877096.1">
    <property type="nucleotide sequence ID" value="XM_029031606.1"/>
</dbReference>
<evidence type="ECO:0000256" key="10">
    <source>
        <dbReference type="ARBA" id="ARBA00023049"/>
    </source>
</evidence>
<keyword evidence="8 15" id="KW-0862">Zinc</keyword>
<dbReference type="InterPro" id="IPR001577">
    <property type="entry name" value="Peptidase_M8"/>
</dbReference>
<dbReference type="SUPFAM" id="SSF55486">
    <property type="entry name" value="Metalloproteases ('zincins'), catalytic domain"/>
    <property type="match status" value="1"/>
</dbReference>
<evidence type="ECO:0000313" key="18">
    <source>
        <dbReference type="EMBL" id="ORC82020.1"/>
    </source>
</evidence>
<comment type="cofactor">
    <cofactor evidence="15 16">
        <name>Zn(2+)</name>
        <dbReference type="ChEBI" id="CHEBI:29105"/>
    </cofactor>
    <text evidence="15 16">Binds 1 zinc ion per subunit.</text>
</comment>
<evidence type="ECO:0000256" key="13">
    <source>
        <dbReference type="ARBA" id="ARBA00023157"/>
    </source>
</evidence>
<keyword evidence="19" id="KW-1185">Reference proteome</keyword>
<feature type="compositionally biased region" description="Polar residues" evidence="17">
    <location>
        <begin position="538"/>
        <end position="561"/>
    </location>
</feature>
<dbReference type="Gene3D" id="3.10.170.20">
    <property type="match status" value="1"/>
</dbReference>
<keyword evidence="4 16" id="KW-0645">Protease</keyword>
<dbReference type="AlphaFoldDB" id="A0A1X0NG20"/>
<evidence type="ECO:0000256" key="4">
    <source>
        <dbReference type="ARBA" id="ARBA00022670"/>
    </source>
</evidence>
<dbReference type="GO" id="GO:0004222">
    <property type="term" value="F:metalloendopeptidase activity"/>
    <property type="evidence" value="ECO:0007669"/>
    <property type="project" value="UniProtKB-UniRule"/>
</dbReference>
<sequence>TGVVRELPRKGQSGVQAYAVSTQKKNENEGWELIRIKALTENLDEHLLLCSKVNETKHEEKVIRENRFGEDDGRAEHTKVTVEDDKKCGYKRLPPEERNELMNEVIPAAIQLHRDRLLVRPVSGKLKVPEFKDEACNFFTVPKEHRDVGVDADFALYVIATKTTFGYTCAWDSTGRPIVGAVSYVREARGGLRLNVRRAAQQIAHALGFKIAEMQKKQGMLPDVELSEETRALVKSTRTVEKAQKHYSCPDLEGMELETIDGEIQPHWSRRIAKDELMAPSDYNYGAGYYTALTMALFEDLQYYKANWGMEEQMSWGNQSGCPFLEKDCRKKHNEFYDIIIDEKFSRCTSDRTAYGKFLLNERLSKEYQRICNLSESYYIGRITSEDPLYCNDESKAETLPGSIKGPNSWCLDGEGLKVKENGETIQSVNGVCAQVSCDYEKRTVSVKYKGNQDKWHDCPEGTSINVESSAFQSGGKIKCPKYDEVCTIALNGSSHVPFVDPHPAPPAAGPTSLQGDQGNNGTATVLRGRRDAGAAVNPSTTSDNTQDAAAAGTTSPSGKENANIIDPSKYPGVVNQAQINNMQNESKLLIELAKDDAHSAVCSLPIMIVTMVLAVVLSC</sequence>
<keyword evidence="13" id="KW-1015">Disulfide bond</keyword>
<dbReference type="Gene3D" id="2.30.34.10">
    <property type="entry name" value="Leishmanolysin domain 4"/>
    <property type="match status" value="1"/>
</dbReference>
<dbReference type="VEuPathDB" id="TriTrypDB:TM35_001011030"/>
<evidence type="ECO:0000256" key="2">
    <source>
        <dbReference type="ARBA" id="ARBA00004370"/>
    </source>
</evidence>
<dbReference type="Gene3D" id="3.90.132.10">
    <property type="entry name" value="Leishmanolysin , domain 2"/>
    <property type="match status" value="1"/>
</dbReference>
<dbReference type="PANTHER" id="PTHR10942">
    <property type="entry name" value="LEISHMANOLYSIN-LIKE PEPTIDASE"/>
    <property type="match status" value="1"/>
</dbReference>
<dbReference type="GeneID" id="39991386"/>
<feature type="non-terminal residue" evidence="18">
    <location>
        <position position="1"/>
    </location>
</feature>
<name>A0A1X0NG20_9TRYP</name>
<evidence type="ECO:0000313" key="19">
    <source>
        <dbReference type="Proteomes" id="UP000192257"/>
    </source>
</evidence>
<comment type="subcellular location">
    <subcellularLocation>
        <location evidence="2">Membrane</location>
    </subcellularLocation>
</comment>
<feature type="compositionally biased region" description="Polar residues" evidence="17">
    <location>
        <begin position="512"/>
        <end position="524"/>
    </location>
</feature>
<dbReference type="PANTHER" id="PTHR10942:SF0">
    <property type="entry name" value="LEISHMANOLYSIN-LIKE PEPTIDASE"/>
    <property type="match status" value="1"/>
</dbReference>
<organism evidence="18 19">
    <name type="scientific">Trypanosoma theileri</name>
    <dbReference type="NCBI Taxonomy" id="67003"/>
    <lineage>
        <taxon>Eukaryota</taxon>
        <taxon>Discoba</taxon>
        <taxon>Euglenozoa</taxon>
        <taxon>Kinetoplastea</taxon>
        <taxon>Metakinetoplastina</taxon>
        <taxon>Trypanosomatida</taxon>
        <taxon>Trypanosomatidae</taxon>
        <taxon>Trypanosoma</taxon>
    </lineage>
</organism>
<dbReference type="GO" id="GO:0016020">
    <property type="term" value="C:membrane"/>
    <property type="evidence" value="ECO:0007669"/>
    <property type="project" value="UniProtKB-SubCell"/>
</dbReference>
<evidence type="ECO:0000256" key="14">
    <source>
        <dbReference type="ARBA" id="ARBA00023180"/>
    </source>
</evidence>
<evidence type="ECO:0000256" key="16">
    <source>
        <dbReference type="RuleBase" id="RU366077"/>
    </source>
</evidence>
<evidence type="ECO:0000256" key="9">
    <source>
        <dbReference type="ARBA" id="ARBA00022889"/>
    </source>
</evidence>
<keyword evidence="7 16" id="KW-0378">Hydrolase</keyword>
<evidence type="ECO:0000256" key="15">
    <source>
        <dbReference type="PIRSR" id="PIRSR601577-2"/>
    </source>
</evidence>
<gene>
    <name evidence="18" type="ORF">TM35_001011030</name>
</gene>
<feature type="region of interest" description="Disordered" evidence="17">
    <location>
        <begin position="498"/>
        <end position="564"/>
    </location>
</feature>
<protein>
    <recommendedName>
        <fullName evidence="16">Leishmanolysin-like peptidase</fullName>
        <ecNumber evidence="16">3.4.24.-</ecNumber>
    </recommendedName>
</protein>
<accession>A0A1X0NG20</accession>
<feature type="binding site" evidence="15">
    <location>
        <position position="205"/>
    </location>
    <ligand>
        <name>Zn(2+)</name>
        <dbReference type="ChEBI" id="CHEBI:29105"/>
        <note>catalytic</note>
    </ligand>
</feature>
<keyword evidence="10 15" id="KW-0482">Metalloprotease</keyword>
<evidence type="ECO:0000256" key="7">
    <source>
        <dbReference type="ARBA" id="ARBA00022801"/>
    </source>
</evidence>
<dbReference type="Pfam" id="PF01457">
    <property type="entry name" value="Peptidase_M8"/>
    <property type="match status" value="1"/>
</dbReference>
<dbReference type="EC" id="3.4.24.-" evidence="16"/>
<dbReference type="GO" id="GO:0046872">
    <property type="term" value="F:metal ion binding"/>
    <property type="evidence" value="ECO:0007669"/>
    <property type="project" value="UniProtKB-KW"/>
</dbReference>
<dbReference type="Proteomes" id="UP000192257">
    <property type="component" value="Unassembled WGS sequence"/>
</dbReference>
<evidence type="ECO:0000256" key="5">
    <source>
        <dbReference type="ARBA" id="ARBA00022723"/>
    </source>
</evidence>
<proteinExistence type="inferred from homology"/>
<evidence type="ECO:0000256" key="17">
    <source>
        <dbReference type="SAM" id="MobiDB-lite"/>
    </source>
</evidence>
<evidence type="ECO:0000256" key="3">
    <source>
        <dbReference type="ARBA" id="ARBA00005860"/>
    </source>
</evidence>
<dbReference type="GO" id="GO:0006508">
    <property type="term" value="P:proteolysis"/>
    <property type="evidence" value="ECO:0007669"/>
    <property type="project" value="UniProtKB-KW"/>
</dbReference>
<reference evidence="18 19" key="1">
    <citation type="submission" date="2017-03" db="EMBL/GenBank/DDBJ databases">
        <title>An alternative strategy for trypanosome survival in the mammalian bloodstream revealed through genome and transcriptome analysis of the ubiquitous bovine parasite Trypanosoma (Megatrypanum) theileri.</title>
        <authorList>
            <person name="Kelly S."/>
            <person name="Ivens A."/>
            <person name="Mott A."/>
            <person name="O'Neill E."/>
            <person name="Emms D."/>
            <person name="Macleod O."/>
            <person name="Voorheis P."/>
            <person name="Matthews J."/>
            <person name="Matthews K."/>
            <person name="Carrington M."/>
        </authorList>
    </citation>
    <scope>NUCLEOTIDE SEQUENCE [LARGE SCALE GENOMIC DNA]</scope>
    <source>
        <strain evidence="18">Edinburgh</strain>
    </source>
</reference>
<feature type="binding site" evidence="15">
    <location>
        <position position="267"/>
    </location>
    <ligand>
        <name>Zn(2+)</name>
        <dbReference type="ChEBI" id="CHEBI:29105"/>
        <note>catalytic</note>
    </ligand>
</feature>
<keyword evidence="6" id="KW-0732">Signal</keyword>
<keyword evidence="9" id="KW-0130">Cell adhesion</keyword>
<comment type="catalytic activity">
    <reaction evidence="1">
        <text>Preference for hydrophobic residues at P1 and P1' and basic residues at P2' and P3'. A model nonapeptide is cleaved at -Ala-Tyr-|-Leu-Lys-Lys-.</text>
        <dbReference type="EC" id="3.4.24.36"/>
    </reaction>
</comment>
<dbReference type="EMBL" id="NBCO01000101">
    <property type="protein sequence ID" value="ORC82020.1"/>
    <property type="molecule type" value="Genomic_DNA"/>
</dbReference>
<evidence type="ECO:0000256" key="6">
    <source>
        <dbReference type="ARBA" id="ARBA00022729"/>
    </source>
</evidence>
<dbReference type="OrthoDB" id="251630at2759"/>
<evidence type="ECO:0000256" key="11">
    <source>
        <dbReference type="ARBA" id="ARBA00023136"/>
    </source>
</evidence>
<keyword evidence="5 15" id="KW-0479">Metal-binding</keyword>
<keyword evidence="11" id="KW-0472">Membrane</keyword>
<dbReference type="GO" id="GO:0005737">
    <property type="term" value="C:cytoplasm"/>
    <property type="evidence" value="ECO:0007669"/>
    <property type="project" value="TreeGrafter"/>
</dbReference>
<keyword evidence="14" id="KW-0325">Glycoprotein</keyword>
<keyword evidence="12" id="KW-0865">Zymogen</keyword>
<evidence type="ECO:0000256" key="8">
    <source>
        <dbReference type="ARBA" id="ARBA00022833"/>
    </source>
</evidence>
<dbReference type="PRINTS" id="PR00782">
    <property type="entry name" value="LSHMANOLYSIN"/>
</dbReference>
<comment type="caution">
    <text evidence="18">The sequence shown here is derived from an EMBL/GenBank/DDBJ whole genome shotgun (WGS) entry which is preliminary data.</text>
</comment>
<evidence type="ECO:0000256" key="1">
    <source>
        <dbReference type="ARBA" id="ARBA00001249"/>
    </source>
</evidence>
<evidence type="ECO:0000256" key="12">
    <source>
        <dbReference type="ARBA" id="ARBA00023145"/>
    </source>
</evidence>